<dbReference type="Gene3D" id="1.10.357.10">
    <property type="entry name" value="Tetracycline Repressor, domain 2"/>
    <property type="match status" value="1"/>
</dbReference>
<dbReference type="InParanoid" id="A0A545B0F6"/>
<sequence length="105" mass="11038">MAHRDHPEEGCASATFATDAGRDGAATQAEYQRGLEGYFGAITDLVLESASQSGVDLTPEQAREQAIALFSQLVGALVLSRAVVRASPALADEILEANTSHLKQP</sequence>
<name>A0A545B0F6_9ACTN</name>
<gene>
    <name evidence="2" type="ORF">FL583_02050</name>
</gene>
<dbReference type="SUPFAM" id="SSF48498">
    <property type="entry name" value="Tetracyclin repressor-like, C-terminal domain"/>
    <property type="match status" value="1"/>
</dbReference>
<reference evidence="2 3" key="1">
    <citation type="submission" date="2019-07" db="EMBL/GenBank/DDBJ databases">
        <title>Cryptosporangium phraense sp. nov., isolated from plant litter.</title>
        <authorList>
            <person name="Suriyachadkun C."/>
        </authorList>
    </citation>
    <scope>NUCLEOTIDE SEQUENCE [LARGE SCALE GENOMIC DNA]</scope>
    <source>
        <strain evidence="2 3">A-T 5661</strain>
    </source>
</reference>
<proteinExistence type="predicted"/>
<evidence type="ECO:0008006" key="4">
    <source>
        <dbReference type="Google" id="ProtNLM"/>
    </source>
</evidence>
<organism evidence="2 3">
    <name type="scientific">Cryptosporangium phraense</name>
    <dbReference type="NCBI Taxonomy" id="2593070"/>
    <lineage>
        <taxon>Bacteria</taxon>
        <taxon>Bacillati</taxon>
        <taxon>Actinomycetota</taxon>
        <taxon>Actinomycetes</taxon>
        <taxon>Cryptosporangiales</taxon>
        <taxon>Cryptosporangiaceae</taxon>
        <taxon>Cryptosporangium</taxon>
    </lineage>
</organism>
<protein>
    <recommendedName>
        <fullName evidence="4">Tetracyclin repressor-like C-terminal domain-containing protein</fullName>
    </recommendedName>
</protein>
<comment type="caution">
    <text evidence="2">The sequence shown here is derived from an EMBL/GenBank/DDBJ whole genome shotgun (WGS) entry which is preliminary data.</text>
</comment>
<dbReference type="EMBL" id="VIRS01000001">
    <property type="protein sequence ID" value="TQS47066.1"/>
    <property type="molecule type" value="Genomic_DNA"/>
</dbReference>
<dbReference type="InterPro" id="IPR036271">
    <property type="entry name" value="Tet_transcr_reg_TetR-rel_C_sf"/>
</dbReference>
<evidence type="ECO:0000313" key="2">
    <source>
        <dbReference type="EMBL" id="TQS47066.1"/>
    </source>
</evidence>
<dbReference type="Proteomes" id="UP000317982">
    <property type="component" value="Unassembled WGS sequence"/>
</dbReference>
<evidence type="ECO:0000313" key="3">
    <source>
        <dbReference type="Proteomes" id="UP000317982"/>
    </source>
</evidence>
<keyword evidence="3" id="KW-1185">Reference proteome</keyword>
<dbReference type="AlphaFoldDB" id="A0A545B0F6"/>
<dbReference type="OrthoDB" id="9798857at2"/>
<accession>A0A545B0F6</accession>
<evidence type="ECO:0000256" key="1">
    <source>
        <dbReference type="SAM" id="MobiDB-lite"/>
    </source>
</evidence>
<feature type="region of interest" description="Disordered" evidence="1">
    <location>
        <begin position="1"/>
        <end position="23"/>
    </location>
</feature>